<feature type="compositionally biased region" description="Low complexity" evidence="4">
    <location>
        <begin position="249"/>
        <end position="263"/>
    </location>
</feature>
<dbReference type="GO" id="GO:0016567">
    <property type="term" value="P:protein ubiquitination"/>
    <property type="evidence" value="ECO:0007669"/>
    <property type="project" value="InterPro"/>
</dbReference>
<dbReference type="GO" id="GO:0006511">
    <property type="term" value="P:ubiquitin-dependent protein catabolic process"/>
    <property type="evidence" value="ECO:0007669"/>
    <property type="project" value="TreeGrafter"/>
</dbReference>
<evidence type="ECO:0000313" key="6">
    <source>
        <dbReference type="EMBL" id="MCL7036736.1"/>
    </source>
</evidence>
<comment type="caution">
    <text evidence="6">The sequence shown here is derived from an EMBL/GenBank/DDBJ whole genome shotgun (WGS) entry which is preliminary data.</text>
</comment>
<sequence>MPRKSIVIKSKEQEEKEREMERLKEVCKPENCYVFANKNGTSTAANHRGFRSNVYIRSGFERRTPPEGYMGGRLTTGSSCSGGRGGGLDWRTPPEGYTCHRCQIPGHYIQHCPTNGDPDYDVKKLRKPTGIPKSMLLETSDGSYALPGGSVAVLEPNEAAFEKLVEGIPSIVSKRVIDIPPELHCPMCKDVMRLSVLTSKCCFQSFCDGCIRGNIMSKSMCVCGARGILVDDLIPNKTIRDTIDRYIESGNTSSGSTKSTITTEPKIPSPSPSCASKSEKRPSCPKEKILDANKVVKEENPVGLLQQALEKGQSAPNLDLSEDEVASTSSKVQSSAALEQEEVKQKDQKAIFTVDGQPLPDDDLFWGTSQATGANYCMMPFGTSAPYWSDMQSGMGGCMSPYIGHMGYAANPYGGMFTQNQNPFGGAPGYELPCATSQTKKRSRVAPYCGSDWSHDDEDDEERNYKRKQSWYGSSVLCCTK</sequence>
<gene>
    <name evidence="6" type="ORF">MKW94_003487</name>
</gene>
<dbReference type="Gene3D" id="4.10.60.10">
    <property type="entry name" value="Zinc finger, CCHC-type"/>
    <property type="match status" value="1"/>
</dbReference>
<keyword evidence="7" id="KW-1185">Reference proteome</keyword>
<proteinExistence type="predicted"/>
<evidence type="ECO:0000256" key="1">
    <source>
        <dbReference type="ARBA" id="ARBA00022723"/>
    </source>
</evidence>
<dbReference type="GO" id="GO:0005634">
    <property type="term" value="C:nucleus"/>
    <property type="evidence" value="ECO:0007669"/>
    <property type="project" value="TreeGrafter"/>
</dbReference>
<keyword evidence="3" id="KW-0862">Zinc</keyword>
<dbReference type="PANTHER" id="PTHR15439:SF0">
    <property type="entry name" value="CELL DIVISION CYCLE AND APOPTOSIS REGULATOR PROTEIN 1-RELATED"/>
    <property type="match status" value="1"/>
</dbReference>
<reference evidence="6" key="1">
    <citation type="submission" date="2022-03" db="EMBL/GenBank/DDBJ databases">
        <title>A functionally conserved STORR gene fusion in Papaver species that diverged 16.8 million years ago.</title>
        <authorList>
            <person name="Catania T."/>
        </authorList>
    </citation>
    <scope>NUCLEOTIDE SEQUENCE</scope>
    <source>
        <strain evidence="6">S-191538</strain>
    </source>
</reference>
<accession>A0AA41SIC6</accession>
<organism evidence="6 7">
    <name type="scientific">Papaver nudicaule</name>
    <name type="common">Iceland poppy</name>
    <dbReference type="NCBI Taxonomy" id="74823"/>
    <lineage>
        <taxon>Eukaryota</taxon>
        <taxon>Viridiplantae</taxon>
        <taxon>Streptophyta</taxon>
        <taxon>Embryophyta</taxon>
        <taxon>Tracheophyta</taxon>
        <taxon>Spermatophyta</taxon>
        <taxon>Magnoliopsida</taxon>
        <taxon>Ranunculales</taxon>
        <taxon>Papaveraceae</taxon>
        <taxon>Papaveroideae</taxon>
        <taxon>Papaver</taxon>
    </lineage>
</organism>
<dbReference type="Proteomes" id="UP001177140">
    <property type="component" value="Unassembled WGS sequence"/>
</dbReference>
<feature type="region of interest" description="Disordered" evidence="4">
    <location>
        <begin position="66"/>
        <end position="85"/>
    </location>
</feature>
<dbReference type="GO" id="GO:0061630">
    <property type="term" value="F:ubiquitin protein ligase activity"/>
    <property type="evidence" value="ECO:0007669"/>
    <property type="project" value="InterPro"/>
</dbReference>
<evidence type="ECO:0000259" key="5">
    <source>
        <dbReference type="Pfam" id="PF13696"/>
    </source>
</evidence>
<keyword evidence="1" id="KW-0479">Metal-binding</keyword>
<dbReference type="Pfam" id="PF13696">
    <property type="entry name" value="zf-CCHC_2"/>
    <property type="match status" value="1"/>
</dbReference>
<feature type="region of interest" description="Disordered" evidence="4">
    <location>
        <begin position="248"/>
        <end position="284"/>
    </location>
</feature>
<dbReference type="InterPro" id="IPR013083">
    <property type="entry name" value="Znf_RING/FYVE/PHD"/>
</dbReference>
<keyword evidence="2" id="KW-0863">Zinc-finger</keyword>
<name>A0AA41SIC6_PAPNU</name>
<dbReference type="GO" id="GO:0006397">
    <property type="term" value="P:mRNA processing"/>
    <property type="evidence" value="ECO:0007669"/>
    <property type="project" value="InterPro"/>
</dbReference>
<evidence type="ECO:0000256" key="2">
    <source>
        <dbReference type="ARBA" id="ARBA00022771"/>
    </source>
</evidence>
<evidence type="ECO:0000313" key="7">
    <source>
        <dbReference type="Proteomes" id="UP001177140"/>
    </source>
</evidence>
<dbReference type="EMBL" id="JAJJMA010171282">
    <property type="protein sequence ID" value="MCL7036736.1"/>
    <property type="molecule type" value="Genomic_DNA"/>
</dbReference>
<dbReference type="GO" id="GO:0008270">
    <property type="term" value="F:zinc ion binding"/>
    <property type="evidence" value="ECO:0007669"/>
    <property type="project" value="UniProtKB-KW"/>
</dbReference>
<protein>
    <recommendedName>
        <fullName evidence="5">Zinc knuckle CX2CX3GHX4C domain-containing protein</fullName>
    </recommendedName>
</protein>
<dbReference type="InterPro" id="IPR033489">
    <property type="entry name" value="RBBP6"/>
</dbReference>
<feature type="domain" description="Zinc knuckle CX2CX3GHX4C" evidence="5">
    <location>
        <begin position="94"/>
        <end position="114"/>
    </location>
</feature>
<dbReference type="PANTHER" id="PTHR15439">
    <property type="entry name" value="RETINOBLASTOMA-BINDING PROTEIN 6"/>
    <property type="match status" value="1"/>
</dbReference>
<dbReference type="SUPFAM" id="SSF57850">
    <property type="entry name" value="RING/U-box"/>
    <property type="match status" value="1"/>
</dbReference>
<evidence type="ECO:0000256" key="4">
    <source>
        <dbReference type="SAM" id="MobiDB-lite"/>
    </source>
</evidence>
<dbReference type="AlphaFoldDB" id="A0AA41SIC6"/>
<dbReference type="InterPro" id="IPR025829">
    <property type="entry name" value="Zn_knuckle_CX2CX3GHX4C"/>
</dbReference>
<feature type="region of interest" description="Disordered" evidence="4">
    <location>
        <begin position="313"/>
        <end position="334"/>
    </location>
</feature>
<evidence type="ECO:0000256" key="3">
    <source>
        <dbReference type="ARBA" id="ARBA00022833"/>
    </source>
</evidence>
<dbReference type="CDD" id="cd16620">
    <property type="entry name" value="vRING-HC-C4C4_RBBP6"/>
    <property type="match status" value="1"/>
</dbReference>
<dbReference type="Gene3D" id="3.30.40.10">
    <property type="entry name" value="Zinc/RING finger domain, C3HC4 (zinc finger)"/>
    <property type="match status" value="1"/>
</dbReference>